<accession>F8D4S3</accession>
<evidence type="ECO:0000256" key="1">
    <source>
        <dbReference type="SAM" id="MobiDB-lite"/>
    </source>
</evidence>
<evidence type="ECO:0000313" key="3">
    <source>
        <dbReference type="Proteomes" id="UP000006794"/>
    </source>
</evidence>
<dbReference type="EMBL" id="CP002839">
    <property type="protein sequence ID" value="AEH37542.1"/>
    <property type="molecule type" value="Genomic_DNA"/>
</dbReference>
<feature type="region of interest" description="Disordered" evidence="1">
    <location>
        <begin position="104"/>
        <end position="288"/>
    </location>
</feature>
<dbReference type="GeneID" id="10797879"/>
<dbReference type="OrthoDB" id="205583at2157"/>
<reference evidence="2 3" key="1">
    <citation type="journal article" date="2012" name="Stand. Genomic Sci.">
        <title>Complete genome sequence of Halopiger xanaduensis type strain (SH-6(T)).</title>
        <authorList>
            <person name="Anderson I."/>
            <person name="Tindall B.J."/>
            <person name="Rohde M."/>
            <person name="Lucas S."/>
            <person name="Han J."/>
            <person name="Lapidus A."/>
            <person name="Cheng J.F."/>
            <person name="Goodwin L."/>
            <person name="Pitluck S."/>
            <person name="Peters L."/>
            <person name="Pati A."/>
            <person name="Mikhailova N."/>
            <person name="Pagani I."/>
            <person name="Teshima H."/>
            <person name="Han C."/>
            <person name="Tapia R."/>
            <person name="Land M."/>
            <person name="Woyke T."/>
            <person name="Klenk H.P."/>
            <person name="Kyrpides N."/>
            <person name="Ivanova N."/>
        </authorList>
    </citation>
    <scope>NUCLEOTIDE SEQUENCE [LARGE SCALE GENOMIC DNA]</scope>
    <source>
        <strain evidence="3">DSM 18323 / JCM 14033 / SH-6</strain>
    </source>
</reference>
<keyword evidence="3" id="KW-1185">Reference proteome</keyword>
<dbReference type="Proteomes" id="UP000006794">
    <property type="component" value="Chromosome"/>
</dbReference>
<dbReference type="RefSeq" id="WP_013880432.1">
    <property type="nucleotide sequence ID" value="NC_015666.1"/>
</dbReference>
<dbReference type="STRING" id="797210.Halxa_2926"/>
<organism evidence="2 3">
    <name type="scientific">Halopiger xanaduensis (strain DSM 18323 / JCM 14033 / SH-6)</name>
    <dbReference type="NCBI Taxonomy" id="797210"/>
    <lineage>
        <taxon>Archaea</taxon>
        <taxon>Methanobacteriati</taxon>
        <taxon>Methanobacteriota</taxon>
        <taxon>Stenosarchaea group</taxon>
        <taxon>Halobacteria</taxon>
        <taxon>Halobacteriales</taxon>
        <taxon>Natrialbaceae</taxon>
        <taxon>Halopiger</taxon>
    </lineage>
</organism>
<feature type="compositionally biased region" description="Basic and acidic residues" evidence="1">
    <location>
        <begin position="1"/>
        <end position="18"/>
    </location>
</feature>
<name>F8D4S3_HALXS</name>
<feature type="region of interest" description="Disordered" evidence="1">
    <location>
        <begin position="63"/>
        <end position="86"/>
    </location>
</feature>
<protein>
    <submittedName>
        <fullName evidence="2">Uncharacterized protein</fullName>
    </submittedName>
</protein>
<proteinExistence type="predicted"/>
<sequence length="288" mass="29471">MSEQLHDRVTDLLERADEQSGSLVAGSTADDESTANDIRDLADEANEILDSADPDELLEAVGLDTLPDGSEPDSIPAAISQGDPDEVDDLRRLLHLSRLGDRGEGLEDAIGSVRAGIGDSSGAGSDDSVEAESKSGDESAASSADEDSNGAEADEATSDAGGGTSDLEERLRSAMSSSLTDFSDDVSQLQERLEALGGGGDADESEAAGESDESAAAESESGSEPEDEASDESDDGLLGADLGSGGGRGNRGTSGSGTRYSTMAPPPSKRSDMRGTARFSTMPDKMRD</sequence>
<feature type="compositionally biased region" description="Acidic residues" evidence="1">
    <location>
        <begin position="144"/>
        <end position="157"/>
    </location>
</feature>
<feature type="compositionally biased region" description="Polar residues" evidence="1">
    <location>
        <begin position="174"/>
        <end position="190"/>
    </location>
</feature>
<dbReference type="HOGENOM" id="CLU_062159_0_0_2"/>
<evidence type="ECO:0000313" key="2">
    <source>
        <dbReference type="EMBL" id="AEH37542.1"/>
    </source>
</evidence>
<feature type="compositionally biased region" description="Acidic residues" evidence="1">
    <location>
        <begin position="201"/>
        <end position="235"/>
    </location>
</feature>
<feature type="compositionally biased region" description="Low complexity" evidence="1">
    <location>
        <begin position="115"/>
        <end position="126"/>
    </location>
</feature>
<gene>
    <name evidence="2" type="ordered locus">Halxa_2926</name>
</gene>
<dbReference type="eggNOG" id="arCOG10726">
    <property type="taxonomic scope" value="Archaea"/>
</dbReference>
<feature type="compositionally biased region" description="Gly residues" evidence="1">
    <location>
        <begin position="242"/>
        <end position="255"/>
    </location>
</feature>
<dbReference type="KEGG" id="hxa:Halxa_2926"/>
<feature type="region of interest" description="Disordered" evidence="1">
    <location>
        <begin position="1"/>
        <end position="37"/>
    </location>
</feature>
<dbReference type="AlphaFoldDB" id="F8D4S3"/>